<dbReference type="InterPro" id="IPR039331">
    <property type="entry name" value="PAPs-like"/>
</dbReference>
<reference evidence="3 4" key="1">
    <citation type="submission" date="2013-12" db="EMBL/GenBank/DDBJ databases">
        <title>Comparative genomics of Petrotoga isolates.</title>
        <authorList>
            <person name="Nesbo C.L."/>
            <person name="Charchuk R."/>
            <person name="Chow K."/>
        </authorList>
    </citation>
    <scope>NUCLEOTIDE SEQUENCE [LARGE SCALE GENOMIC DNA]</scope>
    <source>
        <strain evidence="3 4">DSM 13574</strain>
    </source>
</reference>
<dbReference type="InterPro" id="IPR029052">
    <property type="entry name" value="Metallo-depent_PP-like"/>
</dbReference>
<dbReference type="GO" id="GO:0003993">
    <property type="term" value="F:acid phosphatase activity"/>
    <property type="evidence" value="ECO:0007669"/>
    <property type="project" value="InterPro"/>
</dbReference>
<sequence>MKKHMIVTLFVVFSLLFFSADGISSYQDNYILSNNYLTTGISKENGYITFFKSNEAVQSLFTNHKILISGVDFQNSVIETSEDSISFIYDQNDFKVVNTYTLQEKNILLSTMITNKTGIRKRIQLNEIIDYSDTFPFFIKSKILNNYVLVLQQDYGSFGYFPVYDQTFQRVIANDEMTTSISFFTLEPEDVLEFSRIITVGESVSEIEKKYYDKFGIDYTTIEKNIILNNEKSAEGMRVVLEDKLGTIQDVQLVDEKGKVEFYFPYDEDYEDFKVKVDFGSLKTEPVSLLGSEDLFVQVPENYFFYKPFLTDKEEDGVIIKFRMAVPARSTVEVYDSDSEARILEIQNQFPLEYHYIELSGLQPNSSYEYVVNVEDTYTLNDVKTEKKAFKTKPLDEDIDTFRFIVYGDTQIYDERHAYVVNRIVEDSDLNTAFILKPGDHTEEGTSEKSWSKFFESAYPLSSQIPYYMVLGNHERNSQLYYRAFELPKGSGDYSKRWYSFDYANSHFVILDSNILESSNLYEKQMRWLEEDLKNNQDKKFIFVAFHHPFWTTATEYGNMEENLPNGHFNTKNWLPIFEKYGVDVVINGHIHAYERYFKDGIMFITSGGGGAKLNTNHGTVPLPWHVKQVLGKLHYVIFDVYEDSIKVTVKAVARVDNPLFPNQYTPIDEVIDEFYIYKK</sequence>
<dbReference type="InterPro" id="IPR004843">
    <property type="entry name" value="Calcineurin-like_PHP"/>
</dbReference>
<dbReference type="PANTHER" id="PTHR22953:SF153">
    <property type="entry name" value="PURPLE ACID PHOSPHATASE"/>
    <property type="match status" value="1"/>
</dbReference>
<name>A0A2K1P1D1_9BACT</name>
<proteinExistence type="predicted"/>
<dbReference type="OrthoDB" id="9809781at2"/>
<dbReference type="PANTHER" id="PTHR22953">
    <property type="entry name" value="ACID PHOSPHATASE RELATED"/>
    <property type="match status" value="1"/>
</dbReference>
<dbReference type="SUPFAM" id="SSF56300">
    <property type="entry name" value="Metallo-dependent phosphatases"/>
    <property type="match status" value="1"/>
</dbReference>
<evidence type="ECO:0000256" key="1">
    <source>
        <dbReference type="ARBA" id="ARBA00022729"/>
    </source>
</evidence>
<dbReference type="EMBL" id="AZRL01000012">
    <property type="protein sequence ID" value="PNR96584.1"/>
    <property type="molecule type" value="Genomic_DNA"/>
</dbReference>
<evidence type="ECO:0000313" key="4">
    <source>
        <dbReference type="Proteomes" id="UP000236434"/>
    </source>
</evidence>
<evidence type="ECO:0000259" key="2">
    <source>
        <dbReference type="Pfam" id="PF00149"/>
    </source>
</evidence>
<keyword evidence="1" id="KW-0732">Signal</keyword>
<accession>A0A2K1P1D1</accession>
<dbReference type="AlphaFoldDB" id="A0A2K1P1D1"/>
<comment type="caution">
    <text evidence="3">The sequence shown here is derived from an EMBL/GenBank/DDBJ whole genome shotgun (WGS) entry which is preliminary data.</text>
</comment>
<dbReference type="RefSeq" id="WP_103066963.1">
    <property type="nucleotide sequence ID" value="NZ_AZRL01000012.1"/>
</dbReference>
<organism evidence="3 4">
    <name type="scientific">Petrotoga olearia DSM 13574</name>
    <dbReference type="NCBI Taxonomy" id="1122955"/>
    <lineage>
        <taxon>Bacteria</taxon>
        <taxon>Thermotogati</taxon>
        <taxon>Thermotogota</taxon>
        <taxon>Thermotogae</taxon>
        <taxon>Petrotogales</taxon>
        <taxon>Petrotogaceae</taxon>
        <taxon>Petrotoga</taxon>
    </lineage>
</organism>
<gene>
    <name evidence="3" type="ORF">X929_05210</name>
</gene>
<dbReference type="Gene3D" id="3.60.21.10">
    <property type="match status" value="1"/>
</dbReference>
<feature type="domain" description="Calcineurin-like phosphoesterase" evidence="2">
    <location>
        <begin position="402"/>
        <end position="594"/>
    </location>
</feature>
<dbReference type="Proteomes" id="UP000236434">
    <property type="component" value="Unassembled WGS sequence"/>
</dbReference>
<evidence type="ECO:0000313" key="3">
    <source>
        <dbReference type="EMBL" id="PNR96584.1"/>
    </source>
</evidence>
<protein>
    <recommendedName>
        <fullName evidence="2">Calcineurin-like phosphoesterase domain-containing protein</fullName>
    </recommendedName>
</protein>
<dbReference type="Pfam" id="PF00149">
    <property type="entry name" value="Metallophos"/>
    <property type="match status" value="1"/>
</dbReference>